<dbReference type="SUPFAM" id="SSF48295">
    <property type="entry name" value="TrpR-like"/>
    <property type="match status" value="1"/>
</dbReference>
<dbReference type="EMBL" id="JBHULG010000002">
    <property type="protein sequence ID" value="MFD2545164.1"/>
    <property type="molecule type" value="Genomic_DNA"/>
</dbReference>
<dbReference type="Gene3D" id="3.30.420.10">
    <property type="entry name" value="Ribonuclease H-like superfamily/Ribonuclease H"/>
    <property type="match status" value="1"/>
</dbReference>
<dbReference type="Pfam" id="PF13565">
    <property type="entry name" value="HTH_32"/>
    <property type="match status" value="1"/>
</dbReference>
<evidence type="ECO:0000256" key="1">
    <source>
        <dbReference type="SAM" id="Coils"/>
    </source>
</evidence>
<dbReference type="SUPFAM" id="SSF46689">
    <property type="entry name" value="Homeodomain-like"/>
    <property type="match status" value="1"/>
</dbReference>
<dbReference type="Gene3D" id="1.10.10.10">
    <property type="entry name" value="Winged helix-like DNA-binding domain superfamily/Winged helix DNA-binding domain"/>
    <property type="match status" value="2"/>
</dbReference>
<dbReference type="PANTHER" id="PTHR46889">
    <property type="entry name" value="TRANSPOSASE INSF FOR INSERTION SEQUENCE IS3B-RELATED"/>
    <property type="match status" value="1"/>
</dbReference>
<dbReference type="SUPFAM" id="SSF53098">
    <property type="entry name" value="Ribonuclease H-like"/>
    <property type="match status" value="1"/>
</dbReference>
<dbReference type="PANTHER" id="PTHR46889:SF4">
    <property type="entry name" value="TRANSPOSASE INSO FOR INSERTION SEQUENCE ELEMENT IS911B-RELATED"/>
    <property type="match status" value="1"/>
</dbReference>
<proteinExistence type="predicted"/>
<dbReference type="PROSITE" id="PS50994">
    <property type="entry name" value="INTEGRASE"/>
    <property type="match status" value="1"/>
</dbReference>
<organism evidence="3 4">
    <name type="scientific">Kaistella montana</name>
    <dbReference type="NCBI Taxonomy" id="1849733"/>
    <lineage>
        <taxon>Bacteria</taxon>
        <taxon>Pseudomonadati</taxon>
        <taxon>Bacteroidota</taxon>
        <taxon>Flavobacteriia</taxon>
        <taxon>Flavobacteriales</taxon>
        <taxon>Weeksellaceae</taxon>
        <taxon>Chryseobacterium group</taxon>
        <taxon>Kaistella</taxon>
    </lineage>
</organism>
<dbReference type="InterPro" id="IPR012337">
    <property type="entry name" value="RNaseH-like_sf"/>
</dbReference>
<reference evidence="4" key="1">
    <citation type="journal article" date="2019" name="Int. J. Syst. Evol. Microbiol.">
        <title>The Global Catalogue of Microorganisms (GCM) 10K type strain sequencing project: providing services to taxonomists for standard genome sequencing and annotation.</title>
        <authorList>
            <consortium name="The Broad Institute Genomics Platform"/>
            <consortium name="The Broad Institute Genome Sequencing Center for Infectious Disease"/>
            <person name="Wu L."/>
            <person name="Ma J."/>
        </authorList>
    </citation>
    <scope>NUCLEOTIDE SEQUENCE [LARGE SCALE GENOMIC DNA]</scope>
    <source>
        <strain evidence="4">KCTC 52204</strain>
    </source>
</reference>
<evidence type="ECO:0000313" key="3">
    <source>
        <dbReference type="EMBL" id="MFD2545164.1"/>
    </source>
</evidence>
<dbReference type="InterPro" id="IPR050900">
    <property type="entry name" value="Transposase_IS3/IS150/IS904"/>
</dbReference>
<dbReference type="InterPro" id="IPR036397">
    <property type="entry name" value="RNaseH_sf"/>
</dbReference>
<dbReference type="Pfam" id="PF01527">
    <property type="entry name" value="HTH_Tnp_1"/>
    <property type="match status" value="1"/>
</dbReference>
<sequence length="452" mass="53290">MTAKKPISNPENYLKDIRRKTRRIFTAEQKILIVMEALRAETSIAELCRKHAIQESTFYKWNKEFIEAGKKQLSGDTVRQATAEEVSQLREENRKLKETVADLVIRYDIVKKSGNSGITEKYRKYMRLLPEEKLEIIQMVTRSEIGVNRTLRELGIHKSTFYKWYNLYLEKGEAGFHSSPSSGRRQWNSIPEEEKNLVVEIALNYPELSSRELAHKITDEKGVFISESSVYRILKKRGLITAPSHILISASNEFKDKTNFVHEMWQTDFTYFKILGWGWYYLSTVIDDFSRYIVHWELCRNMKVNDVQRTIDRAVKKAGLRKGQVPKLLSDNGSCYITEELKEYLHDNHGMKQIHGKPAHPQTQGKIERYHRTMKNVVKLHHYCSPEELKSALEVFVNRYKNERYHESLKNLTPADVYFGRADEVLKIRQQIKSETLKRRKKEYYKRKLIET</sequence>
<evidence type="ECO:0000259" key="2">
    <source>
        <dbReference type="PROSITE" id="PS50994"/>
    </source>
</evidence>
<dbReference type="Proteomes" id="UP001597394">
    <property type="component" value="Unassembled WGS sequence"/>
</dbReference>
<dbReference type="InterPro" id="IPR036388">
    <property type="entry name" value="WH-like_DNA-bd_sf"/>
</dbReference>
<dbReference type="NCBIfam" id="NF033516">
    <property type="entry name" value="transpos_IS3"/>
    <property type="match status" value="1"/>
</dbReference>
<dbReference type="InterPro" id="IPR009057">
    <property type="entry name" value="Homeodomain-like_sf"/>
</dbReference>
<dbReference type="Pfam" id="PF00665">
    <property type="entry name" value="rve"/>
    <property type="match status" value="1"/>
</dbReference>
<evidence type="ECO:0000313" key="4">
    <source>
        <dbReference type="Proteomes" id="UP001597394"/>
    </source>
</evidence>
<dbReference type="RefSeq" id="WP_380265301.1">
    <property type="nucleotide sequence ID" value="NZ_JANFQP010000002.1"/>
</dbReference>
<keyword evidence="4" id="KW-1185">Reference proteome</keyword>
<name>A0ABW5K910_9FLAO</name>
<gene>
    <name evidence="3" type="ORF">ACFSO8_06795</name>
</gene>
<dbReference type="InterPro" id="IPR010921">
    <property type="entry name" value="Trp_repressor/repl_initiator"/>
</dbReference>
<feature type="domain" description="Integrase catalytic" evidence="2">
    <location>
        <begin position="239"/>
        <end position="422"/>
    </location>
</feature>
<accession>A0ABW5K910</accession>
<feature type="coiled-coil region" evidence="1">
    <location>
        <begin position="79"/>
        <end position="106"/>
    </location>
</feature>
<protein>
    <submittedName>
        <fullName evidence="3">IS3 family transposase</fullName>
    </submittedName>
</protein>
<dbReference type="InterPro" id="IPR002514">
    <property type="entry name" value="Transposase_8"/>
</dbReference>
<dbReference type="InterPro" id="IPR001584">
    <property type="entry name" value="Integrase_cat-core"/>
</dbReference>
<dbReference type="InterPro" id="IPR048020">
    <property type="entry name" value="Transpos_IS3"/>
</dbReference>
<keyword evidence="1" id="KW-0175">Coiled coil</keyword>
<comment type="caution">
    <text evidence="3">The sequence shown here is derived from an EMBL/GenBank/DDBJ whole genome shotgun (WGS) entry which is preliminary data.</text>
</comment>